<dbReference type="GO" id="GO:0006313">
    <property type="term" value="P:DNA transposition"/>
    <property type="evidence" value="ECO:0007669"/>
    <property type="project" value="InterPro"/>
</dbReference>
<keyword evidence="3" id="KW-1185">Reference proteome</keyword>
<proteinExistence type="predicted"/>
<dbReference type="Proteomes" id="UP000613512">
    <property type="component" value="Unassembled WGS sequence"/>
</dbReference>
<comment type="caution">
    <text evidence="2">The sequence shown here is derived from an EMBL/GenBank/DDBJ whole genome shotgun (WGS) entry which is preliminary data.</text>
</comment>
<sequence>MEFVIALDVSMGKSYKVVYYGQTCLSEGELLHDKPGFQMLLDEILSLPEEPIIVFEATGIYSKPVETFCQRNQLRYSLLNPLEAKKQLEEGTLRSWKTDKHDAHKLAQTHQQNYRMEKIQQSDIYKDLRDLSRFYQEVEVEIKRIRMYLHNAIQLSFPELELFFSSRVTP</sequence>
<dbReference type="GO" id="GO:0003677">
    <property type="term" value="F:DNA binding"/>
    <property type="evidence" value="ECO:0007669"/>
    <property type="project" value="InterPro"/>
</dbReference>
<gene>
    <name evidence="2" type="ORF">GCM10008025_06790</name>
</gene>
<protein>
    <recommendedName>
        <fullName evidence="1">Transposase IS110-like N-terminal domain-containing protein</fullName>
    </recommendedName>
</protein>
<evidence type="ECO:0000259" key="1">
    <source>
        <dbReference type="Pfam" id="PF01548"/>
    </source>
</evidence>
<evidence type="ECO:0000313" key="2">
    <source>
        <dbReference type="EMBL" id="GGA65631.1"/>
    </source>
</evidence>
<accession>A0A916RR35</accession>
<dbReference type="EMBL" id="BMEY01000003">
    <property type="protein sequence ID" value="GGA65631.1"/>
    <property type="molecule type" value="Genomic_DNA"/>
</dbReference>
<reference evidence="2" key="1">
    <citation type="journal article" date="2014" name="Int. J. Syst. Evol. Microbiol.">
        <title>Complete genome sequence of Corynebacterium casei LMG S-19264T (=DSM 44701T), isolated from a smear-ripened cheese.</title>
        <authorList>
            <consortium name="US DOE Joint Genome Institute (JGI-PGF)"/>
            <person name="Walter F."/>
            <person name="Albersmeier A."/>
            <person name="Kalinowski J."/>
            <person name="Ruckert C."/>
        </authorList>
    </citation>
    <scope>NUCLEOTIDE SEQUENCE</scope>
    <source>
        <strain evidence="2">CGMCC 1.12408</strain>
    </source>
</reference>
<name>A0A916RR35_9BACI</name>
<dbReference type="PANTHER" id="PTHR33055:SF17">
    <property type="entry name" value="THIRD ORF IN TRANSPOSON ISC1491"/>
    <property type="match status" value="1"/>
</dbReference>
<evidence type="ECO:0000313" key="3">
    <source>
        <dbReference type="Proteomes" id="UP000613512"/>
    </source>
</evidence>
<feature type="domain" description="Transposase IS110-like N-terminal" evidence="1">
    <location>
        <begin position="7"/>
        <end position="158"/>
    </location>
</feature>
<dbReference type="AlphaFoldDB" id="A0A916RR35"/>
<dbReference type="InterPro" id="IPR002525">
    <property type="entry name" value="Transp_IS110-like_N"/>
</dbReference>
<dbReference type="GO" id="GO:0004803">
    <property type="term" value="F:transposase activity"/>
    <property type="evidence" value="ECO:0007669"/>
    <property type="project" value="InterPro"/>
</dbReference>
<reference evidence="2" key="2">
    <citation type="submission" date="2020-09" db="EMBL/GenBank/DDBJ databases">
        <authorList>
            <person name="Sun Q."/>
            <person name="Zhou Y."/>
        </authorList>
    </citation>
    <scope>NUCLEOTIDE SEQUENCE</scope>
    <source>
        <strain evidence="2">CGMCC 1.12408</strain>
    </source>
</reference>
<dbReference type="Pfam" id="PF01548">
    <property type="entry name" value="DEDD_Tnp_IS110"/>
    <property type="match status" value="1"/>
</dbReference>
<dbReference type="PANTHER" id="PTHR33055">
    <property type="entry name" value="TRANSPOSASE FOR INSERTION SEQUENCE ELEMENT IS1111A"/>
    <property type="match status" value="1"/>
</dbReference>
<dbReference type="InterPro" id="IPR047650">
    <property type="entry name" value="Transpos_IS110"/>
</dbReference>
<organism evidence="2 3">
    <name type="scientific">Ornithinibacillus halotolerans</name>
    <dbReference type="NCBI Taxonomy" id="1274357"/>
    <lineage>
        <taxon>Bacteria</taxon>
        <taxon>Bacillati</taxon>
        <taxon>Bacillota</taxon>
        <taxon>Bacilli</taxon>
        <taxon>Bacillales</taxon>
        <taxon>Bacillaceae</taxon>
        <taxon>Ornithinibacillus</taxon>
    </lineage>
</organism>